<dbReference type="AlphaFoldDB" id="A0A9P6CBH8"/>
<dbReference type="EMBL" id="MU151047">
    <property type="protein sequence ID" value="KAF9455139.1"/>
    <property type="molecule type" value="Genomic_DNA"/>
</dbReference>
<evidence type="ECO:0000313" key="1">
    <source>
        <dbReference type="EMBL" id="KAF9455139.1"/>
    </source>
</evidence>
<proteinExistence type="predicted"/>
<organism evidence="1 2">
    <name type="scientific">Collybia nuda</name>
    <dbReference type="NCBI Taxonomy" id="64659"/>
    <lineage>
        <taxon>Eukaryota</taxon>
        <taxon>Fungi</taxon>
        <taxon>Dikarya</taxon>
        <taxon>Basidiomycota</taxon>
        <taxon>Agaricomycotina</taxon>
        <taxon>Agaricomycetes</taxon>
        <taxon>Agaricomycetidae</taxon>
        <taxon>Agaricales</taxon>
        <taxon>Tricholomatineae</taxon>
        <taxon>Clitocybaceae</taxon>
        <taxon>Collybia</taxon>
    </lineage>
</organism>
<gene>
    <name evidence="1" type="ORF">BDZ94DRAFT_986211</name>
</gene>
<evidence type="ECO:0000313" key="2">
    <source>
        <dbReference type="Proteomes" id="UP000807353"/>
    </source>
</evidence>
<dbReference type="Proteomes" id="UP000807353">
    <property type="component" value="Unassembled WGS sequence"/>
</dbReference>
<accession>A0A9P6CBH8</accession>
<comment type="caution">
    <text evidence="1">The sequence shown here is derived from an EMBL/GenBank/DDBJ whole genome shotgun (WGS) entry which is preliminary data.</text>
</comment>
<keyword evidence="2" id="KW-1185">Reference proteome</keyword>
<dbReference type="OrthoDB" id="3001771at2759"/>
<protein>
    <submittedName>
        <fullName evidence="1">Uncharacterized protein</fullName>
    </submittedName>
</protein>
<sequence>MGRLPGTAALRLENIALSDSLPGHLKNWYGGVLTLVLCDGVNDEFLDMLGSVSTFSGAPNLTKLTIVDCPNFTWEALKKMVEARGKAKKGAIEDLIVRGRGPTIDADEASWLKGQLKSLEWDTWV</sequence>
<reference evidence="1" key="1">
    <citation type="submission" date="2020-11" db="EMBL/GenBank/DDBJ databases">
        <authorList>
            <consortium name="DOE Joint Genome Institute"/>
            <person name="Ahrendt S."/>
            <person name="Riley R."/>
            <person name="Andreopoulos W."/>
            <person name="Labutti K."/>
            <person name="Pangilinan J."/>
            <person name="Ruiz-Duenas F.J."/>
            <person name="Barrasa J.M."/>
            <person name="Sanchez-Garcia M."/>
            <person name="Camarero S."/>
            <person name="Miyauchi S."/>
            <person name="Serrano A."/>
            <person name="Linde D."/>
            <person name="Babiker R."/>
            <person name="Drula E."/>
            <person name="Ayuso-Fernandez I."/>
            <person name="Pacheco R."/>
            <person name="Padilla G."/>
            <person name="Ferreira P."/>
            <person name="Barriuso J."/>
            <person name="Kellner H."/>
            <person name="Castanera R."/>
            <person name="Alfaro M."/>
            <person name="Ramirez L."/>
            <person name="Pisabarro A.G."/>
            <person name="Kuo A."/>
            <person name="Tritt A."/>
            <person name="Lipzen A."/>
            <person name="He G."/>
            <person name="Yan M."/>
            <person name="Ng V."/>
            <person name="Cullen D."/>
            <person name="Martin F."/>
            <person name="Rosso M.-N."/>
            <person name="Henrissat B."/>
            <person name="Hibbett D."/>
            <person name="Martinez A.T."/>
            <person name="Grigoriev I.V."/>
        </authorList>
    </citation>
    <scope>NUCLEOTIDE SEQUENCE</scope>
    <source>
        <strain evidence="1">CBS 247.69</strain>
    </source>
</reference>
<name>A0A9P6CBH8_9AGAR</name>